<dbReference type="PANTHER" id="PTHR30538:SF0">
    <property type="entry name" value="L-LYSINE 2,3-AMINOMUTASE AQ_1632-RELATED"/>
    <property type="match status" value="1"/>
</dbReference>
<evidence type="ECO:0000256" key="7">
    <source>
        <dbReference type="ARBA" id="ARBA00022898"/>
    </source>
</evidence>
<dbReference type="Gene3D" id="3.20.20.70">
    <property type="entry name" value="Aldolase class I"/>
    <property type="match status" value="1"/>
</dbReference>
<dbReference type="GO" id="GO:0051539">
    <property type="term" value="F:4 iron, 4 sulfur cluster binding"/>
    <property type="evidence" value="ECO:0007669"/>
    <property type="project" value="UniProtKB-KW"/>
</dbReference>
<dbReference type="EMBL" id="CBSZ010000100">
    <property type="protein sequence ID" value="CDH23589.1"/>
    <property type="molecule type" value="Genomic_DNA"/>
</dbReference>
<dbReference type="HOGENOM" id="CLU_032161_3_0_6"/>
<dbReference type="GO" id="GO:0003824">
    <property type="term" value="F:catalytic activity"/>
    <property type="evidence" value="ECO:0007669"/>
    <property type="project" value="InterPro"/>
</dbReference>
<keyword evidence="5" id="KW-0949">S-adenosyl-L-methionine</keyword>
<dbReference type="GO" id="GO:0046872">
    <property type="term" value="F:metal ion binding"/>
    <property type="evidence" value="ECO:0007669"/>
    <property type="project" value="UniProtKB-KW"/>
</dbReference>
<keyword evidence="8" id="KW-0408">Iron</keyword>
<keyword evidence="7" id="KW-0663">Pyridoxal phosphate</keyword>
<dbReference type="SUPFAM" id="SSF102114">
    <property type="entry name" value="Radical SAM enzymes"/>
    <property type="match status" value="1"/>
</dbReference>
<dbReference type="Proteomes" id="UP000028493">
    <property type="component" value="Unassembled WGS sequence"/>
</dbReference>
<comment type="cofactor">
    <cofactor evidence="2">
        <name>[4Fe-4S] cluster</name>
        <dbReference type="ChEBI" id="CHEBI:49883"/>
    </cofactor>
</comment>
<dbReference type="InterPro" id="IPR013785">
    <property type="entry name" value="Aldolase_TIM"/>
</dbReference>
<accession>A0A077PUR0</accession>
<dbReference type="InterPro" id="IPR003739">
    <property type="entry name" value="Lys_aminomutase/Glu_NH3_mut"/>
</dbReference>
<evidence type="ECO:0000256" key="3">
    <source>
        <dbReference type="ARBA" id="ARBA00008703"/>
    </source>
</evidence>
<comment type="cofactor">
    <cofactor evidence="1">
        <name>pyridoxal 5'-phosphate</name>
        <dbReference type="ChEBI" id="CHEBI:597326"/>
    </cofactor>
</comment>
<evidence type="ECO:0000256" key="5">
    <source>
        <dbReference type="ARBA" id="ARBA00022691"/>
    </source>
</evidence>
<evidence type="ECO:0000256" key="4">
    <source>
        <dbReference type="ARBA" id="ARBA00022485"/>
    </source>
</evidence>
<dbReference type="PANTHER" id="PTHR30538">
    <property type="entry name" value="LYSINE 2,3-AMINOMUTASE-RELATED"/>
    <property type="match status" value="1"/>
</dbReference>
<evidence type="ECO:0000256" key="6">
    <source>
        <dbReference type="ARBA" id="ARBA00022723"/>
    </source>
</evidence>
<dbReference type="SFLD" id="SFLDG01070">
    <property type="entry name" value="PLP-dependent"/>
    <property type="match status" value="1"/>
</dbReference>
<dbReference type="AlphaFoldDB" id="A0A077PUR0"/>
<protein>
    <submittedName>
        <fullName evidence="10">L-lysine 2,3-aminomutase</fullName>
    </submittedName>
</protein>
<dbReference type="SFLD" id="SFLDS00029">
    <property type="entry name" value="Radical_SAM"/>
    <property type="match status" value="1"/>
</dbReference>
<sequence>MASVTKFFPYTQRTISKAPQWKRFTSEMRHTIEVLSQVLPFRVNQYILDELIDWDNIPDDPIYRLTFPHREMLREDEFSLLSDAIRSEKDESTIRAIVSNIRNRMNPHPAGQLTHNVPILDGKPVPGLQHKYKETVLFFPSSGQTCHAYCTFCFRWPQFVGMDELKFEARTSLILVEYLKHHPEVTDVLITGGDPMIMNARALGDYIRPLLIPELNHVKNIRIGTKSVAYWPQRYVTDKDADDVLRLFGEVVASGKNLALMAHYNHAQEIQTEIAQTALKRIIATGATVRMQSPLIRHINESPQGWATLWTTGVRLGAIPYYMFVERDTGPNEYFGLPLYKAWEIFQQAYKSVSGLARTVRGPSMSTLPGKVMIDGITEIAGEKVFALQFLQARNPDWVRRPFFAKYDPKASWLDHLKPAFGETHFFFEKKDKVIHEEAKIEIVTA</sequence>
<dbReference type="RefSeq" id="WP_038195852.1">
    <property type="nucleotide sequence ID" value="NZ_CAWLXS010000184.1"/>
</dbReference>
<keyword evidence="9" id="KW-0411">Iron-sulfur</keyword>
<evidence type="ECO:0000256" key="2">
    <source>
        <dbReference type="ARBA" id="ARBA00001966"/>
    </source>
</evidence>
<name>A0A077PUR0_XENBV</name>
<evidence type="ECO:0000256" key="8">
    <source>
        <dbReference type="ARBA" id="ARBA00023004"/>
    </source>
</evidence>
<evidence type="ECO:0000256" key="1">
    <source>
        <dbReference type="ARBA" id="ARBA00001933"/>
    </source>
</evidence>
<dbReference type="CDD" id="cd01335">
    <property type="entry name" value="Radical_SAM"/>
    <property type="match status" value="1"/>
</dbReference>
<proteinExistence type="inferred from homology"/>
<dbReference type="InterPro" id="IPR007197">
    <property type="entry name" value="rSAM"/>
</dbReference>
<evidence type="ECO:0000313" key="11">
    <source>
        <dbReference type="Proteomes" id="UP000028493"/>
    </source>
</evidence>
<evidence type="ECO:0000256" key="9">
    <source>
        <dbReference type="ARBA" id="ARBA00023014"/>
    </source>
</evidence>
<dbReference type="InterPro" id="IPR058240">
    <property type="entry name" value="rSAM_sf"/>
</dbReference>
<evidence type="ECO:0000313" key="10">
    <source>
        <dbReference type="EMBL" id="CDH23589.1"/>
    </source>
</evidence>
<keyword evidence="4" id="KW-0004">4Fe-4S</keyword>
<gene>
    <name evidence="10" type="ORF">XBKB1_1890008</name>
</gene>
<reference evidence="10" key="1">
    <citation type="submission" date="2013-07" db="EMBL/GenBank/DDBJ databases">
        <title>Sub-species coevolution in mutualistic symbiosis.</title>
        <authorList>
            <person name="Murfin K."/>
            <person name="Klassen J."/>
            <person name="Lee M."/>
            <person name="Forst S."/>
            <person name="Stock P."/>
            <person name="Goodrich-Blair H."/>
        </authorList>
    </citation>
    <scope>NUCLEOTIDE SEQUENCE [LARGE SCALE GENOMIC DNA]</scope>
    <source>
        <strain evidence="10">Kraussei Becker Underwood</strain>
    </source>
</reference>
<comment type="similarity">
    <text evidence="3">Belongs to the radical SAM superfamily. KamA family.</text>
</comment>
<organism evidence="10 11">
    <name type="scientific">Xenorhabdus bovienii str. kraussei Becker Underwood</name>
    <dbReference type="NCBI Taxonomy" id="1398204"/>
    <lineage>
        <taxon>Bacteria</taxon>
        <taxon>Pseudomonadati</taxon>
        <taxon>Pseudomonadota</taxon>
        <taxon>Gammaproteobacteria</taxon>
        <taxon>Enterobacterales</taxon>
        <taxon>Morganellaceae</taxon>
        <taxon>Xenorhabdus</taxon>
    </lineage>
</organism>
<keyword evidence="6" id="KW-0479">Metal-binding</keyword>
<comment type="caution">
    <text evidence="10">The sequence shown here is derived from an EMBL/GenBank/DDBJ whole genome shotgun (WGS) entry which is preliminary data.</text>
</comment>